<dbReference type="Proteomes" id="UP000178908">
    <property type="component" value="Unassembled WGS sequence"/>
</dbReference>
<protein>
    <submittedName>
        <fullName evidence="1">Uncharacterized protein</fullName>
    </submittedName>
</protein>
<sequence>MEASATEFALKSRREIFHKFEELQIVRGDILLINLFSRKNDDHFGNYFIVENYSRNNVIGFFLSDYRAIPPYENIDFEDIDILLVAVKNNSSGHYIIMDLARECRRLKLQVAEVKTEVNRICDRGD</sequence>
<evidence type="ECO:0000313" key="1">
    <source>
        <dbReference type="EMBL" id="OGN08074.1"/>
    </source>
</evidence>
<evidence type="ECO:0000313" key="2">
    <source>
        <dbReference type="Proteomes" id="UP000178908"/>
    </source>
</evidence>
<comment type="caution">
    <text evidence="1">The sequence shown here is derived from an EMBL/GenBank/DDBJ whole genome shotgun (WGS) entry which is preliminary data.</text>
</comment>
<dbReference type="AlphaFoldDB" id="A0A1F8F4K8"/>
<gene>
    <name evidence="1" type="ORF">A3C61_01090</name>
</gene>
<accession>A0A1F8F4K8</accession>
<reference evidence="1 2" key="1">
    <citation type="journal article" date="2016" name="Nat. Commun.">
        <title>Thousands of microbial genomes shed light on interconnected biogeochemical processes in an aquifer system.</title>
        <authorList>
            <person name="Anantharaman K."/>
            <person name="Brown C.T."/>
            <person name="Hug L.A."/>
            <person name="Sharon I."/>
            <person name="Castelle C.J."/>
            <person name="Probst A.J."/>
            <person name="Thomas B.C."/>
            <person name="Singh A."/>
            <person name="Wilkins M.J."/>
            <person name="Karaoz U."/>
            <person name="Brodie E.L."/>
            <person name="Williams K.H."/>
            <person name="Hubbard S.S."/>
            <person name="Banfield J.F."/>
        </authorList>
    </citation>
    <scope>NUCLEOTIDE SEQUENCE [LARGE SCALE GENOMIC DNA]</scope>
</reference>
<name>A0A1F8F4K8_9BACT</name>
<organism evidence="1 2">
    <name type="scientific">Candidatus Yanofskybacteria bacterium RIFCSPHIGHO2_02_FULL_39_10</name>
    <dbReference type="NCBI Taxonomy" id="1802674"/>
    <lineage>
        <taxon>Bacteria</taxon>
        <taxon>Candidatus Yanofskyibacteriota</taxon>
    </lineage>
</organism>
<proteinExistence type="predicted"/>
<dbReference type="EMBL" id="MGJO01000057">
    <property type="protein sequence ID" value="OGN08074.1"/>
    <property type="molecule type" value="Genomic_DNA"/>
</dbReference>